<evidence type="ECO:0000256" key="13">
    <source>
        <dbReference type="SAM" id="Phobius"/>
    </source>
</evidence>
<dbReference type="RefSeq" id="WP_267654433.1">
    <property type="nucleotide sequence ID" value="NZ_JAOVZR010000001.1"/>
</dbReference>
<dbReference type="InterPro" id="IPR018495">
    <property type="entry name" value="Succ_DH_cyt_bsu_CS"/>
</dbReference>
<evidence type="ECO:0000256" key="3">
    <source>
        <dbReference type="ARBA" id="ARBA00004141"/>
    </source>
</evidence>
<evidence type="ECO:0000256" key="6">
    <source>
        <dbReference type="ARBA" id="ARBA00022617"/>
    </source>
</evidence>
<dbReference type="SUPFAM" id="SSF81343">
    <property type="entry name" value="Fumarate reductase respiratory complex transmembrane subunits"/>
    <property type="match status" value="1"/>
</dbReference>
<comment type="function">
    <text evidence="2">Membrane-anchoring subunit of succinate dehydrogenase (SDH).</text>
</comment>
<evidence type="ECO:0000256" key="2">
    <source>
        <dbReference type="ARBA" id="ARBA00004050"/>
    </source>
</evidence>
<evidence type="ECO:0000256" key="4">
    <source>
        <dbReference type="ARBA" id="ARBA00007244"/>
    </source>
</evidence>
<keyword evidence="7 13" id="KW-0812">Transmembrane</keyword>
<comment type="caution">
    <text evidence="14">The sequence shown here is derived from an EMBL/GenBank/DDBJ whole genome shotgun (WGS) entry which is preliminary data.</text>
</comment>
<evidence type="ECO:0000256" key="5">
    <source>
        <dbReference type="ARBA" id="ARBA00020076"/>
    </source>
</evidence>
<dbReference type="InterPro" id="IPR014314">
    <property type="entry name" value="Succ_DH_cytb556"/>
</dbReference>
<dbReference type="InterPro" id="IPR000701">
    <property type="entry name" value="SuccDH_FuR_B_TM-su"/>
</dbReference>
<accession>A0ABT3ZAT2</accession>
<evidence type="ECO:0000313" key="15">
    <source>
        <dbReference type="Proteomes" id="UP001073227"/>
    </source>
</evidence>
<feature type="transmembrane region" description="Helical" evidence="13">
    <location>
        <begin position="27"/>
        <end position="48"/>
    </location>
</feature>
<dbReference type="PROSITE" id="PS01000">
    <property type="entry name" value="SDH_CYT_1"/>
    <property type="match status" value="1"/>
</dbReference>
<keyword evidence="15" id="KW-1185">Reference proteome</keyword>
<dbReference type="PANTHER" id="PTHR10978:SF5">
    <property type="entry name" value="SUCCINATE DEHYDROGENASE CYTOCHROME B560 SUBUNIT, MITOCHONDRIAL"/>
    <property type="match status" value="1"/>
</dbReference>
<dbReference type="EMBL" id="JAOVZR010000001">
    <property type="protein sequence ID" value="MCY0148903.1"/>
    <property type="molecule type" value="Genomic_DNA"/>
</dbReference>
<dbReference type="Pfam" id="PF01127">
    <property type="entry name" value="Sdh_cyt"/>
    <property type="match status" value="1"/>
</dbReference>
<evidence type="ECO:0000256" key="7">
    <source>
        <dbReference type="ARBA" id="ARBA00022692"/>
    </source>
</evidence>
<dbReference type="CDD" id="cd03499">
    <property type="entry name" value="SQR_TypeC_SdhC"/>
    <property type="match status" value="1"/>
</dbReference>
<dbReference type="PIRSF" id="PIRSF000178">
    <property type="entry name" value="SDH_cyt_b560"/>
    <property type="match status" value="1"/>
</dbReference>
<dbReference type="InterPro" id="IPR034804">
    <property type="entry name" value="SQR/QFR_C/D"/>
</dbReference>
<evidence type="ECO:0000256" key="8">
    <source>
        <dbReference type="ARBA" id="ARBA00022723"/>
    </source>
</evidence>
<evidence type="ECO:0000256" key="1">
    <source>
        <dbReference type="ARBA" id="ARBA00001971"/>
    </source>
</evidence>
<feature type="transmembrane region" description="Helical" evidence="13">
    <location>
        <begin position="107"/>
        <end position="128"/>
    </location>
</feature>
<keyword evidence="8" id="KW-0479">Metal-binding</keyword>
<keyword evidence="6" id="KW-0349">Heme</keyword>
<proteinExistence type="inferred from homology"/>
<evidence type="ECO:0000256" key="11">
    <source>
        <dbReference type="ARBA" id="ARBA00023136"/>
    </source>
</evidence>
<comment type="cofactor">
    <cofactor evidence="1">
        <name>heme</name>
        <dbReference type="ChEBI" id="CHEBI:30413"/>
    </cofactor>
</comment>
<name>A0ABT3ZAT2_9HYPH</name>
<evidence type="ECO:0000313" key="14">
    <source>
        <dbReference type="EMBL" id="MCY0148903.1"/>
    </source>
</evidence>
<sequence length="131" mass="14538">MTNATQNRPISPHLTIYKPIPTMVMSIVHRITGMALYAGTILVAWWLIAAASGESYFDWVNGLFGSIIGRLVLFGYTWALVHHMLGGIRHFVWDTGRGFDPKTSTKLAWATLAGSIVLTVLIWIAGYATRF</sequence>
<dbReference type="PANTHER" id="PTHR10978">
    <property type="entry name" value="SUCCINATE DEHYDROGENASE CYTOCHROME B560 SUBUNIT"/>
    <property type="match status" value="1"/>
</dbReference>
<evidence type="ECO:0000256" key="12">
    <source>
        <dbReference type="ARBA" id="ARBA00025912"/>
    </source>
</evidence>
<comment type="subcellular location">
    <subcellularLocation>
        <location evidence="3">Membrane</location>
        <topology evidence="3">Multi-pass membrane protein</topology>
    </subcellularLocation>
</comment>
<evidence type="ECO:0000256" key="10">
    <source>
        <dbReference type="ARBA" id="ARBA00023004"/>
    </source>
</evidence>
<gene>
    <name evidence="14" type="primary">sdhC</name>
    <name evidence="14" type="ORF">OEG84_14625</name>
</gene>
<comment type="similarity">
    <text evidence="4">Belongs to the cytochrome b560 family.</text>
</comment>
<keyword evidence="9 13" id="KW-1133">Transmembrane helix</keyword>
<protein>
    <recommendedName>
        <fullName evidence="5">Succinate dehydrogenase cytochrome b556 subunit</fullName>
    </recommendedName>
</protein>
<evidence type="ECO:0000256" key="9">
    <source>
        <dbReference type="ARBA" id="ARBA00022989"/>
    </source>
</evidence>
<keyword evidence="11 13" id="KW-0472">Membrane</keyword>
<organism evidence="14 15">
    <name type="scientific">Hoeflea algicola</name>
    <dbReference type="NCBI Taxonomy" id="2983763"/>
    <lineage>
        <taxon>Bacteria</taxon>
        <taxon>Pseudomonadati</taxon>
        <taxon>Pseudomonadota</taxon>
        <taxon>Alphaproteobacteria</taxon>
        <taxon>Hyphomicrobiales</taxon>
        <taxon>Rhizobiaceae</taxon>
        <taxon>Hoeflea</taxon>
    </lineage>
</organism>
<dbReference type="NCBIfam" id="TIGR02970">
    <property type="entry name" value="succ_dehyd_cytB"/>
    <property type="match status" value="1"/>
</dbReference>
<feature type="transmembrane region" description="Helical" evidence="13">
    <location>
        <begin position="60"/>
        <end position="81"/>
    </location>
</feature>
<comment type="subunit">
    <text evidence="12">Part of an enzyme complex containing four subunits: a flavoprotein, an iron-sulfur protein, plus two membrane-anchoring proteins, SdhC and SdhD. The complex can form homotrimers.</text>
</comment>
<dbReference type="Proteomes" id="UP001073227">
    <property type="component" value="Unassembled WGS sequence"/>
</dbReference>
<dbReference type="PROSITE" id="PS01001">
    <property type="entry name" value="SDH_CYT_2"/>
    <property type="match status" value="1"/>
</dbReference>
<reference evidence="14" key="1">
    <citation type="submission" date="2022-10" db="EMBL/GenBank/DDBJ databases">
        <title>Hoeflea sp. G2-23, isolated from marine algae.</title>
        <authorList>
            <person name="Kristyanto S."/>
            <person name="Kim J.M."/>
            <person name="Jeon C.O."/>
        </authorList>
    </citation>
    <scope>NUCLEOTIDE SEQUENCE</scope>
    <source>
        <strain evidence="14">G2-23</strain>
    </source>
</reference>
<keyword evidence="10" id="KW-0408">Iron</keyword>
<dbReference type="Gene3D" id="1.20.1300.10">
    <property type="entry name" value="Fumarate reductase/succinate dehydrogenase, transmembrane subunit"/>
    <property type="match status" value="1"/>
</dbReference>